<protein>
    <recommendedName>
        <fullName evidence="3">C2H2-type domain-containing protein</fullName>
    </recommendedName>
</protein>
<reference evidence="4" key="1">
    <citation type="submission" date="2024-03" db="EMBL/GenBank/DDBJ databases">
        <authorList>
            <consortium name="ELIXIR-Norway"/>
            <consortium name="Elixir Norway"/>
        </authorList>
    </citation>
    <scope>NUCLEOTIDE SEQUENCE</scope>
</reference>
<feature type="region of interest" description="Disordered" evidence="2">
    <location>
        <begin position="18"/>
        <end position="61"/>
    </location>
</feature>
<evidence type="ECO:0000313" key="4">
    <source>
        <dbReference type="EMBL" id="CAK9861118.1"/>
    </source>
</evidence>
<dbReference type="PANTHER" id="PTHR31681">
    <property type="entry name" value="C2H2-LIKE ZINC FINGER PROTEIN"/>
    <property type="match status" value="1"/>
</dbReference>
<feature type="domain" description="C2H2-type" evidence="3">
    <location>
        <begin position="226"/>
        <end position="254"/>
    </location>
</feature>
<evidence type="ECO:0000256" key="1">
    <source>
        <dbReference type="PROSITE-ProRule" id="PRU00042"/>
    </source>
</evidence>
<keyword evidence="1" id="KW-0862">Zinc</keyword>
<dbReference type="Gene3D" id="3.90.228.10">
    <property type="match status" value="1"/>
</dbReference>
<dbReference type="PANTHER" id="PTHR31681:SF3">
    <property type="entry name" value="OS04G0690100 PROTEIN"/>
    <property type="match status" value="1"/>
</dbReference>
<dbReference type="SUPFAM" id="SSF56399">
    <property type="entry name" value="ADP-ribosylation"/>
    <property type="match status" value="1"/>
</dbReference>
<gene>
    <name evidence="4" type="ORF">CSSPJE1EN2_LOCUS4113</name>
</gene>
<feature type="compositionally biased region" description="Polar residues" evidence="2">
    <location>
        <begin position="312"/>
        <end position="332"/>
    </location>
</feature>
<feature type="compositionally biased region" description="Low complexity" evidence="2">
    <location>
        <begin position="18"/>
        <end position="28"/>
    </location>
</feature>
<dbReference type="PROSITE" id="PS50157">
    <property type="entry name" value="ZINC_FINGER_C2H2_2"/>
    <property type="match status" value="1"/>
</dbReference>
<sequence length="508" mass="54431">MPGRCFSWTKSLSFKALSSNSKSSDSANICRDDSQSGSFSSIALKGGDSSSSTKRSRTSSCGCTASMVSRCSPPMIPNLRDVIIHGSSKLLLLQSSKAQSAASTASSSSSPRKSDSYIHQSQTGEYYYRAPLKSKHAAGNNNKNNNHHHKLQLHQLVEGAGSSKGLGSGNNMCLVRGCCECSMQASCSQISPELVADQSFPTIRGSATSTLIHSVGALHGSTSPKCVCTKCGEAFYKPEALELHQISRHAVSQLGSGNSSLNVVEIIFRTSWLTKETPCGKIERILKIDNTQRAISEFEKYRNKVKERHAAGTSTTSDLLLKNKTPTSTTTSHDILHDERCLADGNELLRFFATSLSCSLGANSSSSSLCSMKTCNVCSVIRWGFGNSNKKQAGGGSGNHQQQLGIYTTATSGKAHQLQISQLEEKENRTPVAASLRHGKKHAMLVCRVIAGRIQKLAAGDKMPPFMSLLPLGYDSVATDCGPTANLDEVTVFDPKAVLPCFVVIYTI</sequence>
<evidence type="ECO:0000256" key="2">
    <source>
        <dbReference type="SAM" id="MobiDB-lite"/>
    </source>
</evidence>
<dbReference type="Proteomes" id="UP001497522">
    <property type="component" value="Chromosome 11"/>
</dbReference>
<dbReference type="PROSITE" id="PS00028">
    <property type="entry name" value="ZINC_FINGER_C2H2_1"/>
    <property type="match status" value="1"/>
</dbReference>
<keyword evidence="1" id="KW-0479">Metal-binding</keyword>
<evidence type="ECO:0000259" key="3">
    <source>
        <dbReference type="PROSITE" id="PS50157"/>
    </source>
</evidence>
<dbReference type="EMBL" id="OZ023712">
    <property type="protein sequence ID" value="CAK9861118.1"/>
    <property type="molecule type" value="Genomic_DNA"/>
</dbReference>
<organism evidence="4 5">
    <name type="scientific">Sphagnum jensenii</name>
    <dbReference type="NCBI Taxonomy" id="128206"/>
    <lineage>
        <taxon>Eukaryota</taxon>
        <taxon>Viridiplantae</taxon>
        <taxon>Streptophyta</taxon>
        <taxon>Embryophyta</taxon>
        <taxon>Bryophyta</taxon>
        <taxon>Sphagnophytina</taxon>
        <taxon>Sphagnopsida</taxon>
        <taxon>Sphagnales</taxon>
        <taxon>Sphagnaceae</taxon>
        <taxon>Sphagnum</taxon>
    </lineage>
</organism>
<accession>A0ABP1AF66</accession>
<dbReference type="InterPro" id="IPR013087">
    <property type="entry name" value="Znf_C2H2_type"/>
</dbReference>
<name>A0ABP1AF66_9BRYO</name>
<keyword evidence="5" id="KW-1185">Reference proteome</keyword>
<evidence type="ECO:0000313" key="5">
    <source>
        <dbReference type="Proteomes" id="UP001497522"/>
    </source>
</evidence>
<feature type="region of interest" description="Disordered" evidence="2">
    <location>
        <begin position="306"/>
        <end position="332"/>
    </location>
</feature>
<proteinExistence type="predicted"/>
<keyword evidence="1" id="KW-0863">Zinc-finger</keyword>